<protein>
    <submittedName>
        <fullName evidence="1">Transposase</fullName>
    </submittedName>
</protein>
<name>A0A7X1ZI82_9PROT</name>
<dbReference type="InterPro" id="IPR012337">
    <property type="entry name" value="RNaseH-like_sf"/>
</dbReference>
<dbReference type="InterPro" id="IPR050900">
    <property type="entry name" value="Transposase_IS3/IS150/IS904"/>
</dbReference>
<accession>A0A7X1ZI82</accession>
<dbReference type="Proteomes" id="UP000434582">
    <property type="component" value="Unassembled WGS sequence"/>
</dbReference>
<evidence type="ECO:0000313" key="2">
    <source>
        <dbReference type="Proteomes" id="UP000434582"/>
    </source>
</evidence>
<dbReference type="PANTHER" id="PTHR46889">
    <property type="entry name" value="TRANSPOSASE INSF FOR INSERTION SEQUENCE IS3B-RELATED"/>
    <property type="match status" value="1"/>
</dbReference>
<dbReference type="OrthoDB" id="9803878at2"/>
<sequence>MTTKTRRSFTDAFNQDSVALLASSGLVASMSRKTHCRDNAPIESVFGTRKTERVSGCRYATRAEVERDPFASIEGTYTRWRLHSALGSITPEQAAFRAA</sequence>
<organism evidence="1 2">
    <name type="scientific">Roseospira navarrensis</name>
    <dbReference type="NCBI Taxonomy" id="140058"/>
    <lineage>
        <taxon>Bacteria</taxon>
        <taxon>Pseudomonadati</taxon>
        <taxon>Pseudomonadota</taxon>
        <taxon>Alphaproteobacteria</taxon>
        <taxon>Rhodospirillales</taxon>
        <taxon>Rhodospirillaceae</taxon>
        <taxon>Roseospira</taxon>
    </lineage>
</organism>
<dbReference type="SUPFAM" id="SSF53098">
    <property type="entry name" value="Ribonuclease H-like"/>
    <property type="match status" value="1"/>
</dbReference>
<gene>
    <name evidence="1" type="ORF">GHC57_18105</name>
</gene>
<dbReference type="PANTHER" id="PTHR46889:SF4">
    <property type="entry name" value="TRANSPOSASE INSO FOR INSERTION SEQUENCE ELEMENT IS911B-RELATED"/>
    <property type="match status" value="1"/>
</dbReference>
<evidence type="ECO:0000313" key="1">
    <source>
        <dbReference type="EMBL" id="MQX38434.1"/>
    </source>
</evidence>
<keyword evidence="2" id="KW-1185">Reference proteome</keyword>
<dbReference type="AlphaFoldDB" id="A0A7X1ZI82"/>
<dbReference type="RefSeq" id="WP_153346901.1">
    <property type="nucleotide sequence ID" value="NZ_WIVE01000100.1"/>
</dbReference>
<dbReference type="GO" id="GO:0015074">
    <property type="term" value="P:DNA integration"/>
    <property type="evidence" value="ECO:0007669"/>
    <property type="project" value="InterPro"/>
</dbReference>
<proteinExistence type="predicted"/>
<reference evidence="1 2" key="1">
    <citation type="submission" date="2019-10" db="EMBL/GenBank/DDBJ databases">
        <title>Draft whole-genome sequence of the purple nonsulfur photosynthetic bacterium Roseospira navarrensis DSM 15114.</title>
        <authorList>
            <person name="Kyndt J.A."/>
            <person name="Meyer T.E."/>
        </authorList>
    </citation>
    <scope>NUCLEOTIDE SEQUENCE [LARGE SCALE GENOMIC DNA]</scope>
    <source>
        <strain evidence="1 2">DSM 15114</strain>
    </source>
</reference>
<dbReference type="EMBL" id="WIVE01000100">
    <property type="protein sequence ID" value="MQX38434.1"/>
    <property type="molecule type" value="Genomic_DNA"/>
</dbReference>
<comment type="caution">
    <text evidence="1">The sequence shown here is derived from an EMBL/GenBank/DDBJ whole genome shotgun (WGS) entry which is preliminary data.</text>
</comment>